<comment type="catalytic activity">
    <reaction evidence="7">
        <text>lanosterol + NADPH + H(+) = 24,25-dihydrolanosterol + NADP(+)</text>
        <dbReference type="Rhea" id="RHEA:33919"/>
        <dbReference type="ChEBI" id="CHEBI:15378"/>
        <dbReference type="ChEBI" id="CHEBI:16521"/>
        <dbReference type="ChEBI" id="CHEBI:28113"/>
        <dbReference type="ChEBI" id="CHEBI:57783"/>
        <dbReference type="ChEBI" id="CHEBI:58349"/>
    </reaction>
    <physiologicalReaction direction="left-to-right" evidence="7">
        <dbReference type="Rhea" id="RHEA:33920"/>
    </physiologicalReaction>
</comment>
<dbReference type="Gene3D" id="3.30.465.10">
    <property type="match status" value="1"/>
</dbReference>
<feature type="transmembrane region" description="Helical" evidence="9">
    <location>
        <begin position="21"/>
        <end position="39"/>
    </location>
</feature>
<keyword evidence="6 9" id="KW-0472">Membrane</keyword>
<comment type="catalytic activity">
    <reaction evidence="8">
        <text>5alpha-cholest-8-en-3beta-ol + NADP(+) = zymosterol + NADPH + H(+)</text>
        <dbReference type="Rhea" id="RHEA:36399"/>
        <dbReference type="ChEBI" id="CHEBI:15378"/>
        <dbReference type="ChEBI" id="CHEBI:16608"/>
        <dbReference type="ChEBI" id="CHEBI:18252"/>
        <dbReference type="ChEBI" id="CHEBI:57783"/>
        <dbReference type="ChEBI" id="CHEBI:58349"/>
        <dbReference type="EC" id="1.3.1.72"/>
    </reaction>
    <physiologicalReaction direction="right-to-left" evidence="8">
        <dbReference type="Rhea" id="RHEA:36401"/>
    </physiologicalReaction>
</comment>
<dbReference type="AlphaFoldDB" id="A0A8S1GQD7"/>
<dbReference type="InterPro" id="IPR016169">
    <property type="entry name" value="FAD-bd_PCMH_sub2"/>
</dbReference>
<dbReference type="PROSITE" id="PS51387">
    <property type="entry name" value="FAD_PCMH"/>
    <property type="match status" value="1"/>
</dbReference>
<proteinExistence type="predicted"/>
<dbReference type="InterPro" id="IPR036318">
    <property type="entry name" value="FAD-bd_PCMH-like_sf"/>
</dbReference>
<name>A0A8S1GQD7_9PELO</name>
<reference evidence="11" key="1">
    <citation type="submission" date="2020-10" db="EMBL/GenBank/DDBJ databases">
        <authorList>
            <person name="Kikuchi T."/>
        </authorList>
    </citation>
    <scope>NUCLEOTIDE SEQUENCE</scope>
    <source>
        <strain evidence="11">NKZ352</strain>
    </source>
</reference>
<keyword evidence="3 9" id="KW-0812">Transmembrane</keyword>
<dbReference type="PANTHER" id="PTHR10801">
    <property type="entry name" value="24-DEHYDROCHOLESTEROL REDUCTASE"/>
    <property type="match status" value="1"/>
</dbReference>
<dbReference type="InterPro" id="IPR016166">
    <property type="entry name" value="FAD-bd_PCMH"/>
</dbReference>
<sequence>MSAKEPSALNAFERQVEWIMFRFRWIFVILFLLPASLIFDSYHFVRNYFIYKLQSAPRAHGRKVARIKRQVREWNESGKKTKMCTARSGWSTMSFRFPLYKKNMTQINTDQLVDILEIDEKALTVRVEPMVTMGQITRFLLPLGYTLPIVPELDDLTVGGMINGCGVEASGRKYGMFQHICVAYELVMADGSLVTAKKFKNPSTQEETDMHTLFFGIPWSHGTLGFLVSATLRIIPCRPFVKLTYYPTKTLEEMEATLREEAENRENEFVEGLLFSKDRGVVMRGRFSDGPIDNTGKINSIGRWYKKWFYTHVEDLTKTGKVHTEFIPLREYYHRHSKSIFWELKEIVPFGNNVVFRWLLGWMCPPKISLLKLTTPPTLRKLYDRKHVLQDMLVPLDRLNETINVFHKEVEVYPIWLCPFNQPSCPGMVRQRSGKSIMYVDVGVYGITEKKKIMTHTKGFQMMYADTYMTRSEFWEMFDSSIYDWLRTKYQCTQAFPDVYDKVCKAARY</sequence>
<evidence type="ECO:0000256" key="3">
    <source>
        <dbReference type="ARBA" id="ARBA00022692"/>
    </source>
</evidence>
<keyword evidence="5" id="KW-0560">Oxidoreductase</keyword>
<dbReference type="EMBL" id="CAJGYM010000002">
    <property type="protein sequence ID" value="CAD6185161.1"/>
    <property type="molecule type" value="Genomic_DNA"/>
</dbReference>
<comment type="caution">
    <text evidence="11">The sequence shown here is derived from an EMBL/GenBank/DDBJ whole genome shotgun (WGS) entry which is preliminary data.</text>
</comment>
<evidence type="ECO:0000256" key="4">
    <source>
        <dbReference type="ARBA" id="ARBA00022989"/>
    </source>
</evidence>
<keyword evidence="4 9" id="KW-1133">Transmembrane helix</keyword>
<dbReference type="Pfam" id="PF01565">
    <property type="entry name" value="FAD_binding_4"/>
    <property type="match status" value="1"/>
</dbReference>
<dbReference type="InterPro" id="IPR040165">
    <property type="entry name" value="Diminuto-like"/>
</dbReference>
<accession>A0A8S1GQD7</accession>
<organism evidence="11 12">
    <name type="scientific">Caenorhabditis auriculariae</name>
    <dbReference type="NCBI Taxonomy" id="2777116"/>
    <lineage>
        <taxon>Eukaryota</taxon>
        <taxon>Metazoa</taxon>
        <taxon>Ecdysozoa</taxon>
        <taxon>Nematoda</taxon>
        <taxon>Chromadorea</taxon>
        <taxon>Rhabditida</taxon>
        <taxon>Rhabditina</taxon>
        <taxon>Rhabditomorpha</taxon>
        <taxon>Rhabditoidea</taxon>
        <taxon>Rhabditidae</taxon>
        <taxon>Peloderinae</taxon>
        <taxon>Caenorhabditis</taxon>
    </lineage>
</organism>
<evidence type="ECO:0000259" key="10">
    <source>
        <dbReference type="PROSITE" id="PS51387"/>
    </source>
</evidence>
<dbReference type="GO" id="GO:0005737">
    <property type="term" value="C:cytoplasm"/>
    <property type="evidence" value="ECO:0007669"/>
    <property type="project" value="TreeGrafter"/>
</dbReference>
<dbReference type="GO" id="GO:0016020">
    <property type="term" value="C:membrane"/>
    <property type="evidence" value="ECO:0007669"/>
    <property type="project" value="UniProtKB-SubCell"/>
</dbReference>
<evidence type="ECO:0000256" key="6">
    <source>
        <dbReference type="ARBA" id="ARBA00023136"/>
    </source>
</evidence>
<evidence type="ECO:0000256" key="9">
    <source>
        <dbReference type="SAM" id="Phobius"/>
    </source>
</evidence>
<evidence type="ECO:0000256" key="1">
    <source>
        <dbReference type="ARBA" id="ARBA00004167"/>
    </source>
</evidence>
<gene>
    <name evidence="11" type="ORF">CAUJ_LOCUS1080</name>
</gene>
<dbReference type="GO" id="GO:0050614">
    <property type="term" value="F:Delta24-sterol reductase activity"/>
    <property type="evidence" value="ECO:0007669"/>
    <property type="project" value="UniProtKB-EC"/>
</dbReference>
<comment type="subcellular location">
    <subcellularLocation>
        <location evidence="1">Membrane</location>
        <topology evidence="1">Single-pass membrane protein</topology>
    </subcellularLocation>
</comment>
<evidence type="ECO:0000256" key="2">
    <source>
        <dbReference type="ARBA" id="ARBA00012405"/>
    </source>
</evidence>
<dbReference type="EC" id="1.3.1.72" evidence="2"/>
<dbReference type="GO" id="GO:0008202">
    <property type="term" value="P:steroid metabolic process"/>
    <property type="evidence" value="ECO:0007669"/>
    <property type="project" value="TreeGrafter"/>
</dbReference>
<dbReference type="OrthoDB" id="415825at2759"/>
<dbReference type="GO" id="GO:0071949">
    <property type="term" value="F:FAD binding"/>
    <property type="evidence" value="ECO:0007669"/>
    <property type="project" value="InterPro"/>
</dbReference>
<evidence type="ECO:0000256" key="8">
    <source>
        <dbReference type="ARBA" id="ARBA00052927"/>
    </source>
</evidence>
<keyword evidence="12" id="KW-1185">Reference proteome</keyword>
<dbReference type="GO" id="GO:0000246">
    <property type="term" value="F:Delta24(24-1) sterol reductase activity"/>
    <property type="evidence" value="ECO:0007669"/>
    <property type="project" value="TreeGrafter"/>
</dbReference>
<dbReference type="InterPro" id="IPR006094">
    <property type="entry name" value="Oxid_FAD_bind_N"/>
</dbReference>
<feature type="domain" description="FAD-binding PCMH-type" evidence="10">
    <location>
        <begin position="51"/>
        <end position="237"/>
    </location>
</feature>
<dbReference type="SUPFAM" id="SSF56176">
    <property type="entry name" value="FAD-binding/transporter-associated domain-like"/>
    <property type="match status" value="1"/>
</dbReference>
<evidence type="ECO:0000256" key="5">
    <source>
        <dbReference type="ARBA" id="ARBA00023002"/>
    </source>
</evidence>
<protein>
    <recommendedName>
        <fullName evidence="2">Delta(24)-sterol reductase</fullName>
        <ecNumber evidence="2">1.3.1.72</ecNumber>
    </recommendedName>
</protein>
<evidence type="ECO:0000313" key="12">
    <source>
        <dbReference type="Proteomes" id="UP000835052"/>
    </source>
</evidence>
<evidence type="ECO:0000313" key="11">
    <source>
        <dbReference type="EMBL" id="CAD6185161.1"/>
    </source>
</evidence>
<evidence type="ECO:0000256" key="7">
    <source>
        <dbReference type="ARBA" id="ARBA00051033"/>
    </source>
</evidence>
<dbReference type="Proteomes" id="UP000835052">
    <property type="component" value="Unassembled WGS sequence"/>
</dbReference>
<dbReference type="PANTHER" id="PTHR10801:SF0">
    <property type="entry name" value="DELTA(24)-STEROL REDUCTASE"/>
    <property type="match status" value="1"/>
</dbReference>